<dbReference type="HOGENOM" id="CLU_365515_0_0_9"/>
<reference evidence="10 11" key="1">
    <citation type="journal article" date="2015" name="Infect. Genet. Evol.">
        <title>Genomic sequences of six botulinum neurotoxin-producing strains representing three clostridial species illustrate the mobility and diversity of botulinum neurotoxin genes.</title>
        <authorList>
            <person name="Smith T.J."/>
            <person name="Hill K.K."/>
            <person name="Xie G."/>
            <person name="Foley B.T."/>
            <person name="Williamson C.H."/>
            <person name="Foster J.T."/>
            <person name="Johnson S.L."/>
            <person name="Chertkov O."/>
            <person name="Teshima H."/>
            <person name="Gibbons H.S."/>
            <person name="Johnsky L.A."/>
            <person name="Karavis M.A."/>
            <person name="Smith L.A."/>
        </authorList>
    </citation>
    <scope>NUCLEOTIDE SEQUENCE [LARGE SCALE GENOMIC DNA]</scope>
    <source>
        <strain evidence="10">Sullivan</strain>
        <plasmid evidence="11">Plasmid pCBJ</plasmid>
    </source>
</reference>
<dbReference type="OrthoDB" id="9803237at2"/>
<evidence type="ECO:0000256" key="3">
    <source>
        <dbReference type="ARBA" id="ARBA00022695"/>
    </source>
</evidence>
<keyword evidence="10" id="KW-0614">Plasmid</keyword>
<feature type="domain" description="DNA polymerase helix-hairpin-helix motif" evidence="8">
    <location>
        <begin position="488"/>
        <end position="595"/>
    </location>
</feature>
<dbReference type="PANTHER" id="PTHR32294">
    <property type="entry name" value="DNA POLYMERASE III SUBUNIT ALPHA"/>
    <property type="match status" value="1"/>
</dbReference>
<keyword evidence="4" id="KW-0235">DNA replication</keyword>
<keyword evidence="3 10" id="KW-0548">Nucleotidyltransferase</keyword>
<geneLocation type="plasmid" evidence="10 11">
    <name>pCBJ</name>
</geneLocation>
<evidence type="ECO:0000256" key="5">
    <source>
        <dbReference type="ARBA" id="ARBA00022932"/>
    </source>
</evidence>
<dbReference type="eggNOG" id="COG0587">
    <property type="taxonomic scope" value="Bacteria"/>
</dbReference>
<dbReference type="InterPro" id="IPR029460">
    <property type="entry name" value="DNAPol_HHH"/>
</dbReference>
<dbReference type="PANTHER" id="PTHR32294:SF0">
    <property type="entry name" value="DNA POLYMERASE III SUBUNIT ALPHA"/>
    <property type="match status" value="1"/>
</dbReference>
<dbReference type="Gene3D" id="1.10.150.870">
    <property type="match status" value="1"/>
</dbReference>
<dbReference type="KEGG" id="cbv:U729_3208"/>
<dbReference type="GO" id="GO:0006260">
    <property type="term" value="P:DNA replication"/>
    <property type="evidence" value="ECO:0007669"/>
    <property type="project" value="UniProtKB-KW"/>
</dbReference>
<dbReference type="Pfam" id="PF14579">
    <property type="entry name" value="HHH_6"/>
    <property type="match status" value="1"/>
</dbReference>
<keyword evidence="11" id="KW-1185">Reference proteome</keyword>
<name>A0A0A7G2K3_9CLOT</name>
<dbReference type="AlphaFoldDB" id="A0A0A7G2K3"/>
<dbReference type="Proteomes" id="UP000030635">
    <property type="component" value="Plasmid pCBJ"/>
</dbReference>
<evidence type="ECO:0000259" key="9">
    <source>
        <dbReference type="Pfam" id="PF17657"/>
    </source>
</evidence>
<feature type="domain" description="Bacterial DNA polymerase III alpha subunit NTPase" evidence="7">
    <location>
        <begin position="2"/>
        <end position="218"/>
    </location>
</feature>
<dbReference type="Pfam" id="PF07733">
    <property type="entry name" value="DNA_pol3_alpha"/>
    <property type="match status" value="1"/>
</dbReference>
<evidence type="ECO:0000256" key="1">
    <source>
        <dbReference type="ARBA" id="ARBA00012417"/>
    </source>
</evidence>
<proteinExistence type="predicted"/>
<gene>
    <name evidence="10" type="primary">dnaE</name>
    <name evidence="10" type="ORF">U729_3208</name>
</gene>
<dbReference type="InterPro" id="IPR040982">
    <property type="entry name" value="DNA_pol3_finger"/>
</dbReference>
<feature type="domain" description="DNA polymerase III alpha subunit finger" evidence="9">
    <location>
        <begin position="222"/>
        <end position="385"/>
    </location>
</feature>
<comment type="catalytic activity">
    <reaction evidence="6">
        <text>DNA(n) + a 2'-deoxyribonucleoside 5'-triphosphate = DNA(n+1) + diphosphate</text>
        <dbReference type="Rhea" id="RHEA:22508"/>
        <dbReference type="Rhea" id="RHEA-COMP:17339"/>
        <dbReference type="Rhea" id="RHEA-COMP:17340"/>
        <dbReference type="ChEBI" id="CHEBI:33019"/>
        <dbReference type="ChEBI" id="CHEBI:61560"/>
        <dbReference type="ChEBI" id="CHEBI:173112"/>
        <dbReference type="EC" id="2.7.7.7"/>
    </reaction>
</comment>
<dbReference type="EC" id="2.7.7.7" evidence="1"/>
<sequence length="763" mass="86432">MSGAGSIVAYVLDITKIDPIKYNLLFERFLNPLRMEAPDIDTDISKRDRAKAILYLKEKYGIEYVSQIITFTEYKFKNLIKAVMSVLAPDKFDEVNDLTKYAPSFIGEEPLSYKTLLNAYKNPNDYELTEAEFDNIVSTVEKLEIMIEKYPEVGLALENLGGAIASKGIHAGGVIISNEPLRNHLPIETGSNTAVLPIIQADMADVDFYKLLKIDALGLRTLDQIKDAMDLAGLDWDWYDSEDVSDKKIYKMLRNGDTTNIFQMAGQGAIKLLYDYNVNKFEDLVAVNASNRPGPLAKNKQTGLSMADMYAERKRTGDVPELDERIDWILEETYGTILYQEDCMRLGQVMAGYNLGGADSRIRKPLAKKKLSMIPEIRNEFIYGKKSIYEGIGKDKKVIGLSEEDSDWCIGAINNNFDEKLARDIFDIMEEFCKYAFNKSHSVAYGFVGYKTAYLSFHHPVEWALGCLKNLDDSEKISATLQQCRRRGVDVLPPSINHSIAGFSSNKENEIRYGFIAIKNVGLSAINYILNIRKKVGKFNSFKEFYDEMHSKENINLFADNYTSSGNKKCPVDMKVEVSLILSGCFDEINSNRHELYNEYIKSKKNKGKELLNVASYSDIDKFKYEFDYLGDFISSNPADGLPYTDLSACKMNSKVTTSGIVISSEIKYTKNSKQFLAAILKDKNGTLFRVNLFSKAFHKFKNQFLEGSVLTFTGKYNNIFKNISVDTSKKVSDIKEPTKKYNNNIEIKEAPKVSNNFDFTLD</sequence>
<dbReference type="GO" id="GO:0003887">
    <property type="term" value="F:DNA-directed DNA polymerase activity"/>
    <property type="evidence" value="ECO:0007669"/>
    <property type="project" value="UniProtKB-KW"/>
</dbReference>
<evidence type="ECO:0000256" key="4">
    <source>
        <dbReference type="ARBA" id="ARBA00022705"/>
    </source>
</evidence>
<evidence type="ECO:0000259" key="8">
    <source>
        <dbReference type="Pfam" id="PF14579"/>
    </source>
</evidence>
<dbReference type="GO" id="GO:0008408">
    <property type="term" value="F:3'-5' exonuclease activity"/>
    <property type="evidence" value="ECO:0007669"/>
    <property type="project" value="InterPro"/>
</dbReference>
<evidence type="ECO:0000256" key="6">
    <source>
        <dbReference type="ARBA" id="ARBA00049244"/>
    </source>
</evidence>
<evidence type="ECO:0000256" key="2">
    <source>
        <dbReference type="ARBA" id="ARBA00022679"/>
    </source>
</evidence>
<organism evidence="10 11">
    <name type="scientific">Clostridium baratii str. Sullivan</name>
    <dbReference type="NCBI Taxonomy" id="1415775"/>
    <lineage>
        <taxon>Bacteria</taxon>
        <taxon>Bacillati</taxon>
        <taxon>Bacillota</taxon>
        <taxon>Clostridia</taxon>
        <taxon>Eubacteriales</taxon>
        <taxon>Clostridiaceae</taxon>
        <taxon>Clostridium</taxon>
    </lineage>
</organism>
<evidence type="ECO:0000313" key="11">
    <source>
        <dbReference type="Proteomes" id="UP000030635"/>
    </source>
</evidence>
<accession>A0A0A7G2K3</accession>
<keyword evidence="5" id="KW-0239">DNA-directed DNA polymerase</keyword>
<dbReference type="InterPro" id="IPR011708">
    <property type="entry name" value="DNA_pol3_alpha_NTPase_dom"/>
</dbReference>
<evidence type="ECO:0000313" key="10">
    <source>
        <dbReference type="EMBL" id="AIY85251.1"/>
    </source>
</evidence>
<dbReference type="Pfam" id="PF17657">
    <property type="entry name" value="DNA_pol3_finger"/>
    <property type="match status" value="1"/>
</dbReference>
<keyword evidence="2 10" id="KW-0808">Transferase</keyword>
<dbReference type="EMBL" id="CP006906">
    <property type="protein sequence ID" value="AIY85251.1"/>
    <property type="molecule type" value="Genomic_DNA"/>
</dbReference>
<evidence type="ECO:0000259" key="7">
    <source>
        <dbReference type="Pfam" id="PF07733"/>
    </source>
</evidence>
<dbReference type="InterPro" id="IPR004805">
    <property type="entry name" value="DnaE2/DnaE/PolC"/>
</dbReference>
<protein>
    <recommendedName>
        <fullName evidence="1">DNA-directed DNA polymerase</fullName>
        <ecNumber evidence="1">2.7.7.7</ecNumber>
    </recommendedName>
</protein>
<dbReference type="RefSeq" id="WP_052139645.1">
    <property type="nucleotide sequence ID" value="NZ_CP006906.1"/>
</dbReference>